<accession>A0A8J8P307</accession>
<reference evidence="1" key="1">
    <citation type="submission" date="2019-06" db="EMBL/GenBank/DDBJ databases">
        <authorList>
            <person name="Zheng W."/>
        </authorList>
    </citation>
    <scope>NUCLEOTIDE SEQUENCE</scope>
    <source>
        <strain evidence="1">QDHG01</strain>
    </source>
</reference>
<proteinExistence type="predicted"/>
<evidence type="ECO:0000313" key="1">
    <source>
        <dbReference type="EMBL" id="TNV87112.1"/>
    </source>
</evidence>
<gene>
    <name evidence="1" type="ORF">FGO68_gene13715</name>
</gene>
<keyword evidence="2" id="KW-1185">Reference proteome</keyword>
<evidence type="ECO:0000313" key="2">
    <source>
        <dbReference type="Proteomes" id="UP000785679"/>
    </source>
</evidence>
<protein>
    <submittedName>
        <fullName evidence="1">Uncharacterized protein</fullName>
    </submittedName>
</protein>
<dbReference type="AlphaFoldDB" id="A0A8J8P307"/>
<organism evidence="1 2">
    <name type="scientific">Halteria grandinella</name>
    <dbReference type="NCBI Taxonomy" id="5974"/>
    <lineage>
        <taxon>Eukaryota</taxon>
        <taxon>Sar</taxon>
        <taxon>Alveolata</taxon>
        <taxon>Ciliophora</taxon>
        <taxon>Intramacronucleata</taxon>
        <taxon>Spirotrichea</taxon>
        <taxon>Stichotrichia</taxon>
        <taxon>Sporadotrichida</taxon>
        <taxon>Halteriidae</taxon>
        <taxon>Halteria</taxon>
    </lineage>
</organism>
<dbReference type="EMBL" id="RRYP01000621">
    <property type="protein sequence ID" value="TNV87112.1"/>
    <property type="molecule type" value="Genomic_DNA"/>
</dbReference>
<comment type="caution">
    <text evidence="1">The sequence shown here is derived from an EMBL/GenBank/DDBJ whole genome shotgun (WGS) entry which is preliminary data.</text>
</comment>
<dbReference type="Proteomes" id="UP000785679">
    <property type="component" value="Unassembled WGS sequence"/>
</dbReference>
<name>A0A8J8P307_HALGN</name>
<sequence>MWNLPKQYELVSYILTKALGIESLVKAIPRALQLRQPNAIQQSQDQYRPAVTEFSTKNELLMQINTY</sequence>